<keyword evidence="3" id="KW-1185">Reference proteome</keyword>
<reference evidence="3" key="1">
    <citation type="journal article" date="2019" name="Int. J. Syst. Evol. Microbiol.">
        <title>The Global Catalogue of Microorganisms (GCM) 10K type strain sequencing project: providing services to taxonomists for standard genome sequencing and annotation.</title>
        <authorList>
            <consortium name="The Broad Institute Genomics Platform"/>
            <consortium name="The Broad Institute Genome Sequencing Center for Infectious Disease"/>
            <person name="Wu L."/>
            <person name="Ma J."/>
        </authorList>
    </citation>
    <scope>NUCLEOTIDE SEQUENCE [LARGE SCALE GENOMIC DNA]</scope>
    <source>
        <strain evidence="3">CGMCC 4.1641</strain>
    </source>
</reference>
<evidence type="ECO:0000313" key="3">
    <source>
        <dbReference type="Proteomes" id="UP001595755"/>
    </source>
</evidence>
<sequence length="76" mass="8334">MGDRIVFSIVVFIITFVPGLMGVFKPVLAYKTTATNTLKKTPSKSAIKRYKISSYISMIIGCVMIVLILLGYTDVG</sequence>
<dbReference type="Proteomes" id="UP001595755">
    <property type="component" value="Unassembled WGS sequence"/>
</dbReference>
<dbReference type="RefSeq" id="WP_204605581.1">
    <property type="nucleotide sequence ID" value="NZ_JBHSED010000046.1"/>
</dbReference>
<protein>
    <submittedName>
        <fullName evidence="2">Uncharacterized protein</fullName>
    </submittedName>
</protein>
<feature type="transmembrane region" description="Helical" evidence="1">
    <location>
        <begin position="52"/>
        <end position="72"/>
    </location>
</feature>
<evidence type="ECO:0000256" key="1">
    <source>
        <dbReference type="SAM" id="Phobius"/>
    </source>
</evidence>
<keyword evidence="1" id="KW-0472">Membrane</keyword>
<proteinExistence type="predicted"/>
<accession>A0ABV8SEJ3</accession>
<name>A0ABV8SEJ3_9BACL</name>
<comment type="caution">
    <text evidence="2">The sequence shown here is derived from an EMBL/GenBank/DDBJ whole genome shotgun (WGS) entry which is preliminary data.</text>
</comment>
<dbReference type="EMBL" id="JBHSED010000046">
    <property type="protein sequence ID" value="MFC4305966.1"/>
    <property type="molecule type" value="Genomic_DNA"/>
</dbReference>
<gene>
    <name evidence="2" type="ORF">ACFO1S_21275</name>
</gene>
<evidence type="ECO:0000313" key="2">
    <source>
        <dbReference type="EMBL" id="MFC4305966.1"/>
    </source>
</evidence>
<feature type="transmembrane region" description="Helical" evidence="1">
    <location>
        <begin position="6"/>
        <end position="31"/>
    </location>
</feature>
<keyword evidence="1" id="KW-0812">Transmembrane</keyword>
<keyword evidence="1" id="KW-1133">Transmembrane helix</keyword>
<organism evidence="2 3">
    <name type="scientific">Cohnella boryungensis</name>
    <dbReference type="NCBI Taxonomy" id="768479"/>
    <lineage>
        <taxon>Bacteria</taxon>
        <taxon>Bacillati</taxon>
        <taxon>Bacillota</taxon>
        <taxon>Bacilli</taxon>
        <taxon>Bacillales</taxon>
        <taxon>Paenibacillaceae</taxon>
        <taxon>Cohnella</taxon>
    </lineage>
</organism>